<feature type="region of interest" description="Disordered" evidence="8">
    <location>
        <begin position="294"/>
        <end position="408"/>
    </location>
</feature>
<dbReference type="InterPro" id="IPR002033">
    <property type="entry name" value="TatC"/>
</dbReference>
<dbReference type="Pfam" id="PF00902">
    <property type="entry name" value="TatC"/>
    <property type="match status" value="1"/>
</dbReference>
<feature type="transmembrane region" description="Helical" evidence="7">
    <location>
        <begin position="263"/>
        <end position="283"/>
    </location>
</feature>
<comment type="similarity">
    <text evidence="7">Belongs to the TatC family.</text>
</comment>
<feature type="transmembrane region" description="Helical" evidence="7">
    <location>
        <begin position="201"/>
        <end position="228"/>
    </location>
</feature>
<reference evidence="9" key="1">
    <citation type="submission" date="2023-03" db="EMBL/GenBank/DDBJ databases">
        <title>Corynebacterium amycolatum SB-1.</title>
        <authorList>
            <person name="Jo H."/>
        </authorList>
    </citation>
    <scope>NUCLEOTIDE SEQUENCE</scope>
    <source>
        <strain evidence="9">SB-1</strain>
    </source>
</reference>
<dbReference type="EMBL" id="CP120206">
    <property type="protein sequence ID" value="WET43354.1"/>
    <property type="molecule type" value="Genomic_DNA"/>
</dbReference>
<evidence type="ECO:0000256" key="2">
    <source>
        <dbReference type="ARBA" id="ARBA00022692"/>
    </source>
</evidence>
<dbReference type="PANTHER" id="PTHR30371:SF0">
    <property type="entry name" value="SEC-INDEPENDENT PROTEIN TRANSLOCASE PROTEIN TATC, CHLOROPLASTIC-RELATED"/>
    <property type="match status" value="1"/>
</dbReference>
<dbReference type="InterPro" id="IPR019820">
    <property type="entry name" value="Sec-indep_translocase_CS"/>
</dbReference>
<dbReference type="GeneID" id="92768903"/>
<sequence>MTSATSTSRPRKRQRKRNPEGVMTIVEHIQELRRRLVLSLAGIAVGTVVGFIWYQTAFTIGQFRIPFTSTDVGPLHFKSLGELLKDPYCQLPPEMRLGGGEGAECRLLATSPFEMFMLRLKVGALAGLVMSSPWWLYQIWAYITPGLVRKERRTTRRVVTAAALLFVMGSVLAYFVVAFGLEFLLQIGEETQISALTGSQYFGFVLALILVFGVSFEVPLFVVMLNMAGVITYEGIKDKRSIIIMSLFVFAAFMTPGQEPISMVAMATALTLLVEVAIQICRLHDRRKANERPEWLDLDDEQGSGPITASGPIGSTGGIGDVGGIDAPTSVSTPTSIQPGGMPTASAAPTTSPISGPTPVNPPTPTQASQMRPTRNSRPPRPHGMIPETPMPTQDLRNRPTSDFDDVL</sequence>
<evidence type="ECO:0000256" key="5">
    <source>
        <dbReference type="ARBA" id="ARBA00023010"/>
    </source>
</evidence>
<dbReference type="AlphaFoldDB" id="A0AB38XU07"/>
<comment type="function">
    <text evidence="7">Part of the twin-arginine translocation (Tat) system that transports large folded proteins containing a characteristic twin-arginine motif in their signal peptide across membranes. Together with TatB, TatC is part of a receptor directly interacting with Tat signal peptides.</text>
</comment>
<gene>
    <name evidence="7 9" type="primary">tatC</name>
    <name evidence="9" type="ORF">P2W56_07900</name>
</gene>
<keyword evidence="2 7" id="KW-0812">Transmembrane</keyword>
<protein>
    <recommendedName>
        <fullName evidence="7">Sec-independent protein translocase protein TatC</fullName>
    </recommendedName>
</protein>
<dbReference type="HAMAP" id="MF_00902">
    <property type="entry name" value="TatC"/>
    <property type="match status" value="1"/>
</dbReference>
<feature type="transmembrane region" description="Helical" evidence="7">
    <location>
        <begin position="116"/>
        <end position="137"/>
    </location>
</feature>
<feature type="compositionally biased region" description="Polar residues" evidence="8">
    <location>
        <begin position="329"/>
        <end position="338"/>
    </location>
</feature>
<comment type="subunit">
    <text evidence="7">The Tat system comprises two distinct complexes: a TatABC complex, containing multiple copies of TatA, TatB and TatC subunits, and a separate TatA complex, containing only TatA subunits. Substrates initially bind to the TatABC complex, which probably triggers association of the separate TatA complex to form the active translocon.</text>
</comment>
<dbReference type="GO" id="GO:0009977">
    <property type="term" value="F:proton motive force dependent protein transmembrane transporter activity"/>
    <property type="evidence" value="ECO:0007669"/>
    <property type="project" value="TreeGrafter"/>
</dbReference>
<dbReference type="Proteomes" id="UP001220238">
    <property type="component" value="Chromosome"/>
</dbReference>
<evidence type="ECO:0000256" key="6">
    <source>
        <dbReference type="ARBA" id="ARBA00023136"/>
    </source>
</evidence>
<keyword evidence="7" id="KW-1003">Cell membrane</keyword>
<accession>A0AB38XU07</accession>
<feature type="transmembrane region" description="Helical" evidence="7">
    <location>
        <begin position="158"/>
        <end position="181"/>
    </location>
</feature>
<proteinExistence type="inferred from homology"/>
<dbReference type="GO" id="GO:0043953">
    <property type="term" value="P:protein transport by the Tat complex"/>
    <property type="evidence" value="ECO:0007669"/>
    <property type="project" value="UniProtKB-UniRule"/>
</dbReference>
<keyword evidence="4 7" id="KW-1133">Transmembrane helix</keyword>
<evidence type="ECO:0000256" key="4">
    <source>
        <dbReference type="ARBA" id="ARBA00022989"/>
    </source>
</evidence>
<keyword evidence="5 7" id="KW-0811">Translocation</keyword>
<feature type="transmembrane region" description="Helical" evidence="7">
    <location>
        <begin position="36"/>
        <end position="54"/>
    </location>
</feature>
<feature type="transmembrane region" description="Helical" evidence="7">
    <location>
        <begin position="240"/>
        <end position="257"/>
    </location>
</feature>
<evidence type="ECO:0000256" key="8">
    <source>
        <dbReference type="SAM" id="MobiDB-lite"/>
    </source>
</evidence>
<dbReference type="PANTHER" id="PTHR30371">
    <property type="entry name" value="SEC-INDEPENDENT PROTEIN TRANSLOCASE PROTEIN TATC"/>
    <property type="match status" value="1"/>
</dbReference>
<dbReference type="PROSITE" id="PS01218">
    <property type="entry name" value="TATC"/>
    <property type="match status" value="1"/>
</dbReference>
<feature type="compositionally biased region" description="Gly residues" evidence="8">
    <location>
        <begin position="314"/>
        <end position="323"/>
    </location>
</feature>
<feature type="compositionally biased region" description="Polar residues" evidence="8">
    <location>
        <begin position="366"/>
        <end position="377"/>
    </location>
</feature>
<feature type="region of interest" description="Disordered" evidence="8">
    <location>
        <begin position="1"/>
        <end position="20"/>
    </location>
</feature>
<name>A0AB38XU07_CORAY</name>
<keyword evidence="3 7" id="KW-0653">Protein transport</keyword>
<evidence type="ECO:0000256" key="7">
    <source>
        <dbReference type="HAMAP-Rule" id="MF_00902"/>
    </source>
</evidence>
<dbReference type="GO" id="GO:0065002">
    <property type="term" value="P:intracellular protein transmembrane transport"/>
    <property type="evidence" value="ECO:0007669"/>
    <property type="project" value="TreeGrafter"/>
</dbReference>
<dbReference type="NCBIfam" id="TIGR00945">
    <property type="entry name" value="tatC"/>
    <property type="match status" value="1"/>
</dbReference>
<evidence type="ECO:0000313" key="9">
    <source>
        <dbReference type="EMBL" id="WET43354.1"/>
    </source>
</evidence>
<comment type="subcellular location">
    <subcellularLocation>
        <location evidence="7">Cell membrane</location>
        <topology evidence="7">Multi-pass membrane protein</topology>
    </subcellularLocation>
    <subcellularLocation>
        <location evidence="1">Membrane</location>
        <topology evidence="1">Multi-pass membrane protein</topology>
    </subcellularLocation>
</comment>
<evidence type="ECO:0000256" key="1">
    <source>
        <dbReference type="ARBA" id="ARBA00004141"/>
    </source>
</evidence>
<evidence type="ECO:0000313" key="10">
    <source>
        <dbReference type="Proteomes" id="UP001220238"/>
    </source>
</evidence>
<keyword evidence="7" id="KW-0813">Transport</keyword>
<keyword evidence="6 7" id="KW-0472">Membrane</keyword>
<evidence type="ECO:0000256" key="3">
    <source>
        <dbReference type="ARBA" id="ARBA00022927"/>
    </source>
</evidence>
<dbReference type="PRINTS" id="PR01840">
    <property type="entry name" value="TATCFAMILY"/>
</dbReference>
<organism evidence="9 10">
    <name type="scientific">Corynebacterium amycolatum</name>
    <dbReference type="NCBI Taxonomy" id="43765"/>
    <lineage>
        <taxon>Bacteria</taxon>
        <taxon>Bacillati</taxon>
        <taxon>Actinomycetota</taxon>
        <taxon>Actinomycetes</taxon>
        <taxon>Mycobacteriales</taxon>
        <taxon>Corynebacteriaceae</taxon>
        <taxon>Corynebacterium</taxon>
    </lineage>
</organism>
<dbReference type="RefSeq" id="WP_235191256.1">
    <property type="nucleotide sequence ID" value="NZ_CP046975.1"/>
</dbReference>
<dbReference type="GO" id="GO:0033281">
    <property type="term" value="C:TAT protein transport complex"/>
    <property type="evidence" value="ECO:0007669"/>
    <property type="project" value="UniProtKB-UniRule"/>
</dbReference>